<evidence type="ECO:0000313" key="2">
    <source>
        <dbReference type="EMBL" id="KDR76739.1"/>
    </source>
</evidence>
<dbReference type="Proteomes" id="UP000027222">
    <property type="component" value="Unassembled WGS sequence"/>
</dbReference>
<dbReference type="HOGENOM" id="CLU_2004093_0_0_1"/>
<protein>
    <submittedName>
        <fullName evidence="2">Uncharacterized protein</fullName>
    </submittedName>
</protein>
<dbReference type="EMBL" id="KL142378">
    <property type="protein sequence ID" value="KDR76739.1"/>
    <property type="molecule type" value="Genomic_DNA"/>
</dbReference>
<proteinExistence type="predicted"/>
<dbReference type="AlphaFoldDB" id="A0A067TA03"/>
<feature type="region of interest" description="Disordered" evidence="1">
    <location>
        <begin position="78"/>
        <end position="109"/>
    </location>
</feature>
<organism evidence="2 3">
    <name type="scientific">Galerina marginata (strain CBS 339.88)</name>
    <dbReference type="NCBI Taxonomy" id="685588"/>
    <lineage>
        <taxon>Eukaryota</taxon>
        <taxon>Fungi</taxon>
        <taxon>Dikarya</taxon>
        <taxon>Basidiomycota</taxon>
        <taxon>Agaricomycotina</taxon>
        <taxon>Agaricomycetes</taxon>
        <taxon>Agaricomycetidae</taxon>
        <taxon>Agaricales</taxon>
        <taxon>Agaricineae</taxon>
        <taxon>Strophariaceae</taxon>
        <taxon>Galerina</taxon>
    </lineage>
</organism>
<gene>
    <name evidence="2" type="ORF">GALMADRAFT_453880</name>
</gene>
<evidence type="ECO:0000313" key="3">
    <source>
        <dbReference type="Proteomes" id="UP000027222"/>
    </source>
</evidence>
<accession>A0A067TA03</accession>
<sequence length="124" mass="14015">MHRIHPTRSPLLLSSPTLRCARCSRARLRTLPFNSGVYPYSSLYPLRLNVRLQTMINEPAPDPILASISSFFVPSFVSSDGSQPFSLSSPFTFFQPQPQPQASPNDHQPSAVSVYLDRHWDSWL</sequence>
<keyword evidence="3" id="KW-1185">Reference proteome</keyword>
<evidence type="ECO:0000256" key="1">
    <source>
        <dbReference type="SAM" id="MobiDB-lite"/>
    </source>
</evidence>
<name>A0A067TA03_GALM3</name>
<reference evidence="3" key="1">
    <citation type="journal article" date="2014" name="Proc. Natl. Acad. Sci. U.S.A.">
        <title>Extensive sampling of basidiomycete genomes demonstrates inadequacy of the white-rot/brown-rot paradigm for wood decay fungi.</title>
        <authorList>
            <person name="Riley R."/>
            <person name="Salamov A.A."/>
            <person name="Brown D.W."/>
            <person name="Nagy L.G."/>
            <person name="Floudas D."/>
            <person name="Held B.W."/>
            <person name="Levasseur A."/>
            <person name="Lombard V."/>
            <person name="Morin E."/>
            <person name="Otillar R."/>
            <person name="Lindquist E.A."/>
            <person name="Sun H."/>
            <person name="LaButti K.M."/>
            <person name="Schmutz J."/>
            <person name="Jabbour D."/>
            <person name="Luo H."/>
            <person name="Baker S.E."/>
            <person name="Pisabarro A.G."/>
            <person name="Walton J.D."/>
            <person name="Blanchette R.A."/>
            <person name="Henrissat B."/>
            <person name="Martin F."/>
            <person name="Cullen D."/>
            <person name="Hibbett D.S."/>
            <person name="Grigoriev I.V."/>
        </authorList>
    </citation>
    <scope>NUCLEOTIDE SEQUENCE [LARGE SCALE GENOMIC DNA]</scope>
    <source>
        <strain evidence="3">CBS 339.88</strain>
    </source>
</reference>
<feature type="compositionally biased region" description="Low complexity" evidence="1">
    <location>
        <begin position="78"/>
        <end position="104"/>
    </location>
</feature>